<dbReference type="STRING" id="53341.SAMN05421579_15515"/>
<proteinExistence type="predicted"/>
<dbReference type="AlphaFoldDB" id="A0A1I5E600"/>
<feature type="transmembrane region" description="Helical" evidence="6">
    <location>
        <begin position="164"/>
        <end position="184"/>
    </location>
</feature>
<evidence type="ECO:0000313" key="8">
    <source>
        <dbReference type="Proteomes" id="UP000199011"/>
    </source>
</evidence>
<feature type="transmembrane region" description="Helical" evidence="6">
    <location>
        <begin position="12"/>
        <end position="31"/>
    </location>
</feature>
<evidence type="ECO:0000256" key="1">
    <source>
        <dbReference type="ARBA" id="ARBA00004651"/>
    </source>
</evidence>
<keyword evidence="8" id="KW-1185">Reference proteome</keyword>
<feature type="transmembrane region" description="Helical" evidence="6">
    <location>
        <begin position="284"/>
        <end position="305"/>
    </location>
</feature>
<dbReference type="InterPro" id="IPR050833">
    <property type="entry name" value="Poly_Biosynth_Transport"/>
</dbReference>
<feature type="transmembrane region" description="Helical" evidence="6">
    <location>
        <begin position="355"/>
        <end position="376"/>
    </location>
</feature>
<feature type="transmembrane region" description="Helical" evidence="6">
    <location>
        <begin position="43"/>
        <end position="66"/>
    </location>
</feature>
<keyword evidence="5 6" id="KW-0472">Membrane</keyword>
<feature type="transmembrane region" description="Helical" evidence="6">
    <location>
        <begin position="325"/>
        <end position="343"/>
    </location>
</feature>
<dbReference type="RefSeq" id="WP_092521255.1">
    <property type="nucleotide sequence ID" value="NZ_CAWRAH010000022.1"/>
</dbReference>
<sequence>MGNKSFIRKLLVYITGSLAAQILSFMLMPIVTRTYSPESLGVINKFIAIANIAIPLFTLSLVYSIVLTKSNLVSVIKVICSNLIFFTIVAYVFIFFMWEWSSVAKHQVYWFLLPIYILSYSLTQIGEQISVKYENFKKISYANFLQSAVNNFFKLMLPLFFTPGYFLLILSSIVGVASTFLLYTKDIFFFKIKKLFSYKRTLKVLQCNSNFVFFQTPQNIINALSQGFPVLIISALFGDNMAGQYGLANTLMLIPISLLGTAIINITYSKITEIFKFGKNLSNYLIKFVLVMLCFSTVIFSPIFFWGDDLFSIFFGHEWKISGELASFLVPSFIFILASRPVIPAIYIYKIQYYLLLNEIIGIVLRCAGLFAGYYYFQSASISVLLFSLSNIIVYSLLCVQVLIKSRKLEHYKK</sequence>
<dbReference type="GO" id="GO:0005886">
    <property type="term" value="C:plasma membrane"/>
    <property type="evidence" value="ECO:0007669"/>
    <property type="project" value="UniProtKB-SubCell"/>
</dbReference>
<evidence type="ECO:0000256" key="2">
    <source>
        <dbReference type="ARBA" id="ARBA00022475"/>
    </source>
</evidence>
<evidence type="ECO:0000256" key="6">
    <source>
        <dbReference type="SAM" id="Phobius"/>
    </source>
</evidence>
<reference evidence="8" key="1">
    <citation type="submission" date="2016-10" db="EMBL/GenBank/DDBJ databases">
        <authorList>
            <person name="Varghese N."/>
            <person name="Submissions S."/>
        </authorList>
    </citation>
    <scope>NUCLEOTIDE SEQUENCE [LARGE SCALE GENOMIC DNA]</scope>
    <source>
        <strain evidence="8">DSM 16522</strain>
    </source>
</reference>
<evidence type="ECO:0000256" key="5">
    <source>
        <dbReference type="ARBA" id="ARBA00023136"/>
    </source>
</evidence>
<evidence type="ECO:0000256" key="4">
    <source>
        <dbReference type="ARBA" id="ARBA00022989"/>
    </source>
</evidence>
<keyword evidence="3 6" id="KW-0812">Transmembrane</keyword>
<feature type="transmembrane region" description="Helical" evidence="6">
    <location>
        <begin position="382"/>
        <end position="404"/>
    </location>
</feature>
<gene>
    <name evidence="7" type="ORF">SAMN05421579_15515</name>
</gene>
<dbReference type="Pfam" id="PF13440">
    <property type="entry name" value="Polysacc_synt_3"/>
    <property type="match status" value="1"/>
</dbReference>
<dbReference type="EMBL" id="FOVO01000055">
    <property type="protein sequence ID" value="SFO06969.1"/>
    <property type="molecule type" value="Genomic_DNA"/>
</dbReference>
<dbReference type="OrthoDB" id="3831435at2"/>
<comment type="subcellular location">
    <subcellularLocation>
        <location evidence="1">Cell membrane</location>
        <topology evidence="1">Multi-pass membrane protein</topology>
    </subcellularLocation>
</comment>
<feature type="transmembrane region" description="Helical" evidence="6">
    <location>
        <begin position="72"/>
        <end position="96"/>
    </location>
</feature>
<dbReference type="Proteomes" id="UP000199011">
    <property type="component" value="Unassembled WGS sequence"/>
</dbReference>
<evidence type="ECO:0000256" key="3">
    <source>
        <dbReference type="ARBA" id="ARBA00022692"/>
    </source>
</evidence>
<dbReference type="PANTHER" id="PTHR30250">
    <property type="entry name" value="PST FAMILY PREDICTED COLANIC ACID TRANSPORTER"/>
    <property type="match status" value="1"/>
</dbReference>
<accession>A0A1I5E600</accession>
<feature type="transmembrane region" description="Helical" evidence="6">
    <location>
        <begin position="220"/>
        <end position="238"/>
    </location>
</feature>
<feature type="transmembrane region" description="Helical" evidence="6">
    <location>
        <begin position="244"/>
        <end position="264"/>
    </location>
</feature>
<name>A0A1I5E600_9GAMM</name>
<keyword evidence="2" id="KW-1003">Cell membrane</keyword>
<evidence type="ECO:0000313" key="7">
    <source>
        <dbReference type="EMBL" id="SFO06969.1"/>
    </source>
</evidence>
<feature type="transmembrane region" description="Helical" evidence="6">
    <location>
        <begin position="108"/>
        <end position="126"/>
    </location>
</feature>
<dbReference type="PANTHER" id="PTHR30250:SF28">
    <property type="entry name" value="POLYSACCHARIDE BIOSYNTHESIS PROTEIN"/>
    <property type="match status" value="1"/>
</dbReference>
<protein>
    <submittedName>
        <fullName evidence="7">Membrane protein involved in the export of O-antigen and teichoic acid</fullName>
    </submittedName>
</protein>
<organism evidence="7 8">
    <name type="scientific">Xenorhabdus japonica</name>
    <dbReference type="NCBI Taxonomy" id="53341"/>
    <lineage>
        <taxon>Bacteria</taxon>
        <taxon>Pseudomonadati</taxon>
        <taxon>Pseudomonadota</taxon>
        <taxon>Gammaproteobacteria</taxon>
        <taxon>Enterobacterales</taxon>
        <taxon>Morganellaceae</taxon>
        <taxon>Xenorhabdus</taxon>
    </lineage>
</organism>
<keyword evidence="4 6" id="KW-1133">Transmembrane helix</keyword>